<evidence type="ECO:0000259" key="3">
    <source>
        <dbReference type="Pfam" id="PF09557"/>
    </source>
</evidence>
<accession>A0ABQ3YAN0</accession>
<evidence type="ECO:0000256" key="1">
    <source>
        <dbReference type="SAM" id="MobiDB-lite"/>
    </source>
</evidence>
<keyword evidence="5" id="KW-1185">Reference proteome</keyword>
<reference evidence="4 5" key="1">
    <citation type="submission" date="2021-01" db="EMBL/GenBank/DDBJ databases">
        <title>Whole genome shotgun sequence of Actinoplanes deccanensis NBRC 13994.</title>
        <authorList>
            <person name="Komaki H."/>
            <person name="Tamura T."/>
        </authorList>
    </citation>
    <scope>NUCLEOTIDE SEQUENCE [LARGE SCALE GENOMIC DNA]</scope>
    <source>
        <strain evidence="4 5">NBRC 13994</strain>
    </source>
</reference>
<dbReference type="Pfam" id="PF05239">
    <property type="entry name" value="PRC"/>
    <property type="match status" value="1"/>
</dbReference>
<feature type="domain" description="DUF2382" evidence="3">
    <location>
        <begin position="177"/>
        <end position="288"/>
    </location>
</feature>
<gene>
    <name evidence="4" type="ORF">Ade02nite_57100</name>
</gene>
<feature type="domain" description="PRC-barrel" evidence="2">
    <location>
        <begin position="8"/>
        <end position="73"/>
    </location>
</feature>
<name>A0ABQ3YAN0_9ACTN</name>
<evidence type="ECO:0000259" key="2">
    <source>
        <dbReference type="Pfam" id="PF05239"/>
    </source>
</evidence>
<dbReference type="SUPFAM" id="SSF50346">
    <property type="entry name" value="PRC-barrel domain"/>
    <property type="match status" value="1"/>
</dbReference>
<dbReference type="PANTHER" id="PTHR38463:SF1">
    <property type="entry name" value="STRESS RESPONSE PROTEIN YSNF"/>
    <property type="match status" value="1"/>
</dbReference>
<dbReference type="Gene3D" id="3.90.50.10">
    <property type="entry name" value="Photosynthetic Reaction Center, subunit H, domain 2"/>
    <property type="match status" value="1"/>
</dbReference>
<protein>
    <submittedName>
        <fullName evidence="4">Photosystem reaction center subunit H</fullName>
    </submittedName>
</protein>
<organism evidence="4 5">
    <name type="scientific">Paractinoplanes deccanensis</name>
    <dbReference type="NCBI Taxonomy" id="113561"/>
    <lineage>
        <taxon>Bacteria</taxon>
        <taxon>Bacillati</taxon>
        <taxon>Actinomycetota</taxon>
        <taxon>Actinomycetes</taxon>
        <taxon>Micromonosporales</taxon>
        <taxon>Micromonosporaceae</taxon>
        <taxon>Paractinoplanes</taxon>
    </lineage>
</organism>
<feature type="region of interest" description="Disordered" evidence="1">
    <location>
        <begin position="132"/>
        <end position="193"/>
    </location>
</feature>
<feature type="compositionally biased region" description="Basic and acidic residues" evidence="1">
    <location>
        <begin position="281"/>
        <end position="301"/>
    </location>
</feature>
<sequence>MITLDQVRALSGRDVYGPDNEKIGSVGQVWEDGAGQPTWASVKTGLFGLNESFVPLRDADVDGDRLVLPFGKAKVKDAPNVDVSHDEPLTQDDVERLYDYYGMSWQDSSRAYQAGAAAGTANYTGTTREAEFSDRDASFTERDRDASFADRDRDASFTDRDRDRDGDRDWGRDDDAMTRSEERLAAGTQREETGRARLRKYVVTEQEHATVPVEREEVRLEREPITEGNRGAAFSGPDITESEHEVTLHAERPVVETETVPVERVRLGKETVTDEETVSGEVRKERIEADMPGERGRRDLD</sequence>
<evidence type="ECO:0000313" key="4">
    <source>
        <dbReference type="EMBL" id="GID77069.1"/>
    </source>
</evidence>
<dbReference type="Pfam" id="PF09557">
    <property type="entry name" value="DUF2382"/>
    <property type="match status" value="1"/>
</dbReference>
<dbReference type="InterPro" id="IPR027275">
    <property type="entry name" value="PRC-brl_dom"/>
</dbReference>
<feature type="region of interest" description="Disordered" evidence="1">
    <location>
        <begin position="273"/>
        <end position="301"/>
    </location>
</feature>
<dbReference type="InterPro" id="IPR011033">
    <property type="entry name" value="PRC_barrel-like_sf"/>
</dbReference>
<proteinExistence type="predicted"/>
<dbReference type="EMBL" id="BOMI01000114">
    <property type="protein sequence ID" value="GID77069.1"/>
    <property type="molecule type" value="Genomic_DNA"/>
</dbReference>
<dbReference type="InterPro" id="IPR019060">
    <property type="entry name" value="DUF2382"/>
</dbReference>
<dbReference type="InterPro" id="IPR052967">
    <property type="entry name" value="Stress_Response_Assoc"/>
</dbReference>
<dbReference type="InterPro" id="IPR014747">
    <property type="entry name" value="Bac_photo_RC_H_C"/>
</dbReference>
<dbReference type="Proteomes" id="UP000609879">
    <property type="component" value="Unassembled WGS sequence"/>
</dbReference>
<evidence type="ECO:0000313" key="5">
    <source>
        <dbReference type="Proteomes" id="UP000609879"/>
    </source>
</evidence>
<comment type="caution">
    <text evidence="4">The sequence shown here is derived from an EMBL/GenBank/DDBJ whole genome shotgun (WGS) entry which is preliminary data.</text>
</comment>
<dbReference type="PANTHER" id="PTHR38463">
    <property type="entry name" value="STRESS RESPONSE PROTEIN YSNF"/>
    <property type="match status" value="1"/>
</dbReference>
<dbReference type="RefSeq" id="WP_203770613.1">
    <property type="nucleotide sequence ID" value="NZ_BAAABO010000020.1"/>
</dbReference>